<dbReference type="OrthoDB" id="113620at2759"/>
<accession>A0A6L2Q0B7</accession>
<dbReference type="GO" id="GO:0005829">
    <property type="term" value="C:cytosol"/>
    <property type="evidence" value="ECO:0007669"/>
    <property type="project" value="TreeGrafter"/>
</dbReference>
<organism evidence="5 6">
    <name type="scientific">Coptotermes formosanus</name>
    <name type="common">Formosan subterranean termite</name>
    <dbReference type="NCBI Taxonomy" id="36987"/>
    <lineage>
        <taxon>Eukaryota</taxon>
        <taxon>Metazoa</taxon>
        <taxon>Ecdysozoa</taxon>
        <taxon>Arthropoda</taxon>
        <taxon>Hexapoda</taxon>
        <taxon>Insecta</taxon>
        <taxon>Pterygota</taxon>
        <taxon>Neoptera</taxon>
        <taxon>Polyneoptera</taxon>
        <taxon>Dictyoptera</taxon>
        <taxon>Blattodea</taxon>
        <taxon>Blattoidea</taxon>
        <taxon>Termitoidae</taxon>
        <taxon>Rhinotermitidae</taxon>
        <taxon>Coptotermes</taxon>
    </lineage>
</organism>
<dbReference type="PANTHER" id="PTHR12510:SF4">
    <property type="entry name" value="GAMMA-GLUTAMYLAMINECYCLOTRANSFERASE"/>
    <property type="match status" value="1"/>
</dbReference>
<dbReference type="SUPFAM" id="SSF110857">
    <property type="entry name" value="Gamma-glutamyl cyclotransferase-like"/>
    <property type="match status" value="1"/>
</dbReference>
<feature type="active site" description="Proton acceptor" evidence="2">
    <location>
        <position position="59"/>
    </location>
</feature>
<dbReference type="InterPro" id="IPR013024">
    <property type="entry name" value="GGCT-like"/>
</dbReference>
<dbReference type="CDD" id="cd06661">
    <property type="entry name" value="GGCT_like"/>
    <property type="match status" value="1"/>
</dbReference>
<dbReference type="AlphaFoldDB" id="A0A6L2Q0B7"/>
<gene>
    <name evidence="5" type="ORF">Cfor_00286</name>
</gene>
<dbReference type="InterPro" id="IPR036568">
    <property type="entry name" value="GGCT-like_sf"/>
</dbReference>
<dbReference type="Proteomes" id="UP000502823">
    <property type="component" value="Unassembled WGS sequence"/>
</dbReference>
<evidence type="ECO:0000313" key="6">
    <source>
        <dbReference type="Proteomes" id="UP000502823"/>
    </source>
</evidence>
<dbReference type="InterPro" id="IPR009288">
    <property type="entry name" value="AIG2-like_dom"/>
</dbReference>
<dbReference type="FunCoup" id="A0A6L2Q0B7">
    <property type="interactions" value="181"/>
</dbReference>
<evidence type="ECO:0000313" key="5">
    <source>
        <dbReference type="EMBL" id="GFG36248.1"/>
    </source>
</evidence>
<dbReference type="EMBL" id="BLKM01006143">
    <property type="protein sequence ID" value="GFG36248.1"/>
    <property type="molecule type" value="Genomic_DNA"/>
</dbReference>
<dbReference type="InterPro" id="IPR039126">
    <property type="entry name" value="GGACT"/>
</dbReference>
<evidence type="ECO:0000256" key="2">
    <source>
        <dbReference type="PIRSR" id="PIRSR639126-1"/>
    </source>
</evidence>
<reference evidence="6" key="1">
    <citation type="submission" date="2020-01" db="EMBL/GenBank/DDBJ databases">
        <title>Draft genome sequence of the Termite Coptotermes fromosanus.</title>
        <authorList>
            <person name="Itakura S."/>
            <person name="Yosikawa Y."/>
            <person name="Umezawa K."/>
        </authorList>
    </citation>
    <scope>NUCLEOTIDE SEQUENCE [LARGE SCALE GENOMIC DNA]</scope>
</reference>
<sequence>MSLHRVFVYGTLKRGEPNHHWMTDTSKGFSRLLGVGRTNVIGEVYEVDESMLQHLDILEEHPTFYTRELEQIDLCTDDAGLESWIYLLKKFKPEMLELEHFADYSSSGAHGLVYAERYQHDPSYNCKQAIMS</sequence>
<dbReference type="Gene3D" id="3.10.490.10">
    <property type="entry name" value="Gamma-glutamyl cyclotransferase-like"/>
    <property type="match status" value="2"/>
</dbReference>
<proteinExistence type="inferred from homology"/>
<dbReference type="PANTHER" id="PTHR12510">
    <property type="entry name" value="TROPONIN C-AKIN-1 PROTEIN"/>
    <property type="match status" value="1"/>
</dbReference>
<dbReference type="Pfam" id="PF06094">
    <property type="entry name" value="GGACT"/>
    <property type="match status" value="1"/>
</dbReference>
<name>A0A6L2Q0B7_COPFO</name>
<protein>
    <recommendedName>
        <fullName evidence="3">Gamma-glutamylcyclotransferase family protein</fullName>
    </recommendedName>
</protein>
<dbReference type="GO" id="GO:0061929">
    <property type="term" value="F:gamma-glutamylaminecyclotransferase activity"/>
    <property type="evidence" value="ECO:0007669"/>
    <property type="project" value="InterPro"/>
</dbReference>
<keyword evidence="6" id="KW-1185">Reference proteome</keyword>
<evidence type="ECO:0000256" key="1">
    <source>
        <dbReference type="ARBA" id="ARBA00008861"/>
    </source>
</evidence>
<feature type="domain" description="Gamma-glutamylcyclotransferase AIG2-like" evidence="4">
    <location>
        <begin position="6"/>
        <end position="103"/>
    </location>
</feature>
<evidence type="ECO:0000259" key="4">
    <source>
        <dbReference type="Pfam" id="PF06094"/>
    </source>
</evidence>
<comment type="similarity">
    <text evidence="1 3">Belongs to the gamma-glutamylcyclotransferase family.</text>
</comment>
<dbReference type="InParanoid" id="A0A6L2Q0B7"/>
<comment type="caution">
    <text evidence="5">The sequence shown here is derived from an EMBL/GenBank/DDBJ whole genome shotgun (WGS) entry which is preliminary data.</text>
</comment>
<evidence type="ECO:0000256" key="3">
    <source>
        <dbReference type="RuleBase" id="RU367036"/>
    </source>
</evidence>